<reference evidence="1" key="1">
    <citation type="submission" date="2024-05" db="EMBL/GenBank/DDBJ databases">
        <title>Aerococcus urinae taxonomy study.</title>
        <authorList>
            <person name="Christensen J."/>
            <person name="Senneby E."/>
        </authorList>
    </citation>
    <scope>NUCLEOTIDE SEQUENCE</scope>
    <source>
        <strain evidence="1">CDC-3352-U95</strain>
    </source>
</reference>
<dbReference type="RefSeq" id="WP_180754220.1">
    <property type="nucleotide sequence ID" value="NZ_JAOTMD010000018.1"/>
</dbReference>
<organism evidence="1 2">
    <name type="scientific">Aerococcus loyolae</name>
    <dbReference type="NCBI Taxonomy" id="2976809"/>
    <lineage>
        <taxon>Bacteria</taxon>
        <taxon>Bacillati</taxon>
        <taxon>Bacillota</taxon>
        <taxon>Bacilli</taxon>
        <taxon>Lactobacillales</taxon>
        <taxon>Aerococcaceae</taxon>
        <taxon>Aerococcus</taxon>
    </lineage>
</organism>
<dbReference type="EMBL" id="JAOTMD010000018">
    <property type="protein sequence ID" value="MCY3026211.1"/>
    <property type="molecule type" value="Genomic_DNA"/>
</dbReference>
<evidence type="ECO:0000313" key="2">
    <source>
        <dbReference type="Proteomes" id="UP001072007"/>
    </source>
</evidence>
<proteinExistence type="predicted"/>
<dbReference type="GeneID" id="86858507"/>
<comment type="caution">
    <text evidence="1">The sequence shown here is derived from an EMBL/GenBank/DDBJ whole genome shotgun (WGS) entry which is preliminary data.</text>
</comment>
<evidence type="ECO:0000313" key="1">
    <source>
        <dbReference type="EMBL" id="MCY3026211.1"/>
    </source>
</evidence>
<dbReference type="Proteomes" id="UP001072007">
    <property type="component" value="Unassembled WGS sequence"/>
</dbReference>
<sequence>MSNIISTIRFYIWVWKLKGFKAMFSPSQKAALTWGLFTEGFKLGLNEYLKNKNKEFT</sequence>
<name>A0ABT4C3X1_9LACT</name>
<keyword evidence="2" id="KW-1185">Reference proteome</keyword>
<protein>
    <submittedName>
        <fullName evidence="1">Uncharacterized protein</fullName>
    </submittedName>
</protein>
<gene>
    <name evidence="1" type="ORF">ODY23_07920</name>
</gene>
<accession>A0ABT4C3X1</accession>